<organism evidence="2 3">
    <name type="scientific">Nephila pilipes</name>
    <name type="common">Giant wood spider</name>
    <name type="synonym">Nephila maculata</name>
    <dbReference type="NCBI Taxonomy" id="299642"/>
    <lineage>
        <taxon>Eukaryota</taxon>
        <taxon>Metazoa</taxon>
        <taxon>Ecdysozoa</taxon>
        <taxon>Arthropoda</taxon>
        <taxon>Chelicerata</taxon>
        <taxon>Arachnida</taxon>
        <taxon>Araneae</taxon>
        <taxon>Araneomorphae</taxon>
        <taxon>Entelegynae</taxon>
        <taxon>Araneoidea</taxon>
        <taxon>Nephilidae</taxon>
        <taxon>Nephila</taxon>
    </lineage>
</organism>
<proteinExistence type="predicted"/>
<name>A0A8X6PIC6_NEPPI</name>
<gene>
    <name evidence="2" type="ORF">NPIL_125381</name>
</gene>
<evidence type="ECO:0000313" key="3">
    <source>
        <dbReference type="Proteomes" id="UP000887013"/>
    </source>
</evidence>
<sequence length="94" mass="10290">MYRLGPHQSHLGNEHQAQGSGGAEHDENGNDDEGRVLLFSENKRERGPDNAHNDDVVYTHSNVLGVVEGRDADVPCLPGEKTTKGLRKNGNNLF</sequence>
<evidence type="ECO:0000313" key="2">
    <source>
        <dbReference type="EMBL" id="GFT72267.1"/>
    </source>
</evidence>
<keyword evidence="3" id="KW-1185">Reference proteome</keyword>
<reference evidence="2" key="1">
    <citation type="submission" date="2020-08" db="EMBL/GenBank/DDBJ databases">
        <title>Multicomponent nature underlies the extraordinary mechanical properties of spider dragline silk.</title>
        <authorList>
            <person name="Kono N."/>
            <person name="Nakamura H."/>
            <person name="Mori M."/>
            <person name="Yoshida Y."/>
            <person name="Ohtoshi R."/>
            <person name="Malay A.D."/>
            <person name="Moran D.A.P."/>
            <person name="Tomita M."/>
            <person name="Numata K."/>
            <person name="Arakawa K."/>
        </authorList>
    </citation>
    <scope>NUCLEOTIDE SEQUENCE</scope>
</reference>
<dbReference type="EMBL" id="BMAW01116815">
    <property type="protein sequence ID" value="GFT72267.1"/>
    <property type="molecule type" value="Genomic_DNA"/>
</dbReference>
<evidence type="ECO:0000256" key="1">
    <source>
        <dbReference type="SAM" id="MobiDB-lite"/>
    </source>
</evidence>
<dbReference type="AlphaFoldDB" id="A0A8X6PIC6"/>
<feature type="region of interest" description="Disordered" evidence="1">
    <location>
        <begin position="72"/>
        <end position="94"/>
    </location>
</feature>
<feature type="region of interest" description="Disordered" evidence="1">
    <location>
        <begin position="1"/>
        <end position="55"/>
    </location>
</feature>
<dbReference type="Proteomes" id="UP000887013">
    <property type="component" value="Unassembled WGS sequence"/>
</dbReference>
<dbReference type="OrthoDB" id="6421478at2759"/>
<comment type="caution">
    <text evidence="2">The sequence shown here is derived from an EMBL/GenBank/DDBJ whole genome shotgun (WGS) entry which is preliminary data.</text>
</comment>
<accession>A0A8X6PIC6</accession>
<feature type="compositionally biased region" description="Basic and acidic residues" evidence="1">
    <location>
        <begin position="23"/>
        <end position="55"/>
    </location>
</feature>
<protein>
    <submittedName>
        <fullName evidence="2">Uncharacterized protein</fullName>
    </submittedName>
</protein>